<dbReference type="InterPro" id="IPR018114">
    <property type="entry name" value="TRYPSIN_HIS"/>
</dbReference>
<dbReference type="Pfam" id="PF00089">
    <property type="entry name" value="Trypsin"/>
    <property type="match status" value="1"/>
</dbReference>
<evidence type="ECO:0000256" key="5">
    <source>
        <dbReference type="ARBA" id="ARBA00022825"/>
    </source>
</evidence>
<feature type="chain" id="PRO_5028102582" evidence="10">
    <location>
        <begin position="24"/>
        <end position="374"/>
    </location>
</feature>
<evidence type="ECO:0000256" key="1">
    <source>
        <dbReference type="ARBA" id="ARBA00004239"/>
    </source>
</evidence>
<dbReference type="InterPro" id="IPR009003">
    <property type="entry name" value="Peptidase_S1_PA"/>
</dbReference>
<evidence type="ECO:0000256" key="4">
    <source>
        <dbReference type="ARBA" id="ARBA00022801"/>
    </source>
</evidence>
<keyword evidence="6" id="KW-1015">Disulfide bond</keyword>
<dbReference type="GO" id="GO:0006508">
    <property type="term" value="P:proteolysis"/>
    <property type="evidence" value="ECO:0007669"/>
    <property type="project" value="UniProtKB-KW"/>
</dbReference>
<feature type="domain" description="Peptidase S1" evidence="11">
    <location>
        <begin position="136"/>
        <end position="373"/>
    </location>
</feature>
<dbReference type="GO" id="GO:0005576">
    <property type="term" value="C:extracellular region"/>
    <property type="evidence" value="ECO:0007669"/>
    <property type="project" value="UniProtKB-SubCell"/>
</dbReference>
<accession>A0A6P7FDH0</accession>
<comment type="subcellular location">
    <subcellularLocation>
        <location evidence="1">Secreted</location>
        <location evidence="1">Extracellular space</location>
    </subcellularLocation>
</comment>
<evidence type="ECO:0000259" key="11">
    <source>
        <dbReference type="PROSITE" id="PS50240"/>
    </source>
</evidence>
<dbReference type="PROSITE" id="PS50240">
    <property type="entry name" value="TRYPSIN_DOM"/>
    <property type="match status" value="1"/>
</dbReference>
<dbReference type="PRINTS" id="PR00722">
    <property type="entry name" value="CHYMOTRYPSIN"/>
</dbReference>
<evidence type="ECO:0000313" key="12">
    <source>
        <dbReference type="EnsemblMetazoa" id="XP_028131438.1"/>
    </source>
</evidence>
<dbReference type="KEGG" id="dvv:114327129"/>
<proteinExistence type="inferred from homology"/>
<keyword evidence="2 8" id="KW-0645">Protease</keyword>
<dbReference type="InterPro" id="IPR001254">
    <property type="entry name" value="Trypsin_dom"/>
</dbReference>
<dbReference type="InterPro" id="IPR022700">
    <property type="entry name" value="CLIP"/>
</dbReference>
<keyword evidence="5 8" id="KW-0720">Serine protease</keyword>
<dbReference type="EnsemblMetazoa" id="XM_028275637.2">
    <property type="protein sequence ID" value="XP_028131438.1"/>
    <property type="gene ID" value="LOC114327129"/>
</dbReference>
<evidence type="ECO:0000256" key="10">
    <source>
        <dbReference type="SAM" id="SignalP"/>
    </source>
</evidence>
<dbReference type="AlphaFoldDB" id="A0A6P7FDH0"/>
<dbReference type="InterPro" id="IPR033116">
    <property type="entry name" value="TRYPSIN_SER"/>
</dbReference>
<gene>
    <name evidence="14" type="primary">LOC114327128</name>
</gene>
<keyword evidence="3 10" id="KW-0732">Signal</keyword>
<feature type="signal peptide" evidence="10">
    <location>
        <begin position="1"/>
        <end position="23"/>
    </location>
</feature>
<evidence type="ECO:0000313" key="14">
    <source>
        <dbReference type="RefSeq" id="XP_028131438.1"/>
    </source>
</evidence>
<dbReference type="SMART" id="SM00020">
    <property type="entry name" value="Tryp_SPc"/>
    <property type="match status" value="1"/>
</dbReference>
<evidence type="ECO:0000256" key="3">
    <source>
        <dbReference type="ARBA" id="ARBA00022729"/>
    </source>
</evidence>
<dbReference type="InParanoid" id="A0A6P7FDH0"/>
<organism evidence="14">
    <name type="scientific">Diabrotica virgifera virgifera</name>
    <name type="common">western corn rootworm</name>
    <dbReference type="NCBI Taxonomy" id="50390"/>
    <lineage>
        <taxon>Eukaryota</taxon>
        <taxon>Metazoa</taxon>
        <taxon>Ecdysozoa</taxon>
        <taxon>Arthropoda</taxon>
        <taxon>Hexapoda</taxon>
        <taxon>Insecta</taxon>
        <taxon>Pterygota</taxon>
        <taxon>Neoptera</taxon>
        <taxon>Endopterygota</taxon>
        <taxon>Coleoptera</taxon>
        <taxon>Polyphaga</taxon>
        <taxon>Cucujiformia</taxon>
        <taxon>Chrysomeloidea</taxon>
        <taxon>Chrysomelidae</taxon>
        <taxon>Galerucinae</taxon>
        <taxon>Diabroticina</taxon>
        <taxon>Diabroticites</taxon>
        <taxon>Diabrotica</taxon>
    </lineage>
</organism>
<feature type="region of interest" description="Disordered" evidence="9">
    <location>
        <begin position="88"/>
        <end position="112"/>
    </location>
</feature>
<dbReference type="SMART" id="SM00680">
    <property type="entry name" value="CLIP"/>
    <property type="match status" value="1"/>
</dbReference>
<dbReference type="GO" id="GO:0004252">
    <property type="term" value="F:serine-type endopeptidase activity"/>
    <property type="evidence" value="ECO:0007669"/>
    <property type="project" value="InterPro"/>
</dbReference>
<dbReference type="FunCoup" id="A0A6P7FDH0">
    <property type="interactions" value="65"/>
</dbReference>
<reference evidence="12" key="2">
    <citation type="submission" date="2025-05" db="UniProtKB">
        <authorList>
            <consortium name="EnsemblMetazoa"/>
        </authorList>
    </citation>
    <scope>IDENTIFICATION</scope>
</reference>
<dbReference type="InterPro" id="IPR051487">
    <property type="entry name" value="Ser/Thr_Proteases_Immune/Dev"/>
</dbReference>
<sequence length="374" mass="41379">MENLVFVVLCAASIICGSRISYAYEDYDIGSKCHTSGLPGICKSVTECPQALDSLRKFHKHNFKRCLWDHMDEIICCPGNVVKGPTEIDPYPDGSTEVPTKRPNTDNKGQFPNKRRYQQACDAIETESRSNIIFHITDGEDALDKEFPHMVALGFEDSDLPPGELSWKCGASLISPNFLLTAAHCVSKEKPIRARMGVTKITDTHHQEIDVKRIRIHESYDPLGKHGDLAIVELTRNATLSDSVKPACLYWKHDDPLGLLVTGWGKTSVYNEDDRSIILQKAKLVPVSTTSCNNTYSTRSLGIQTIENTQICAFGNSSDACWGDSGGPLQIRERTGAFSIVGIVSYGAGCGGKIPGVYTRVSEFVDWIEKYVWP</sequence>
<evidence type="ECO:0000256" key="2">
    <source>
        <dbReference type="ARBA" id="ARBA00022670"/>
    </source>
</evidence>
<dbReference type="Gene3D" id="2.40.10.10">
    <property type="entry name" value="Trypsin-like serine proteases"/>
    <property type="match status" value="2"/>
</dbReference>
<dbReference type="Proteomes" id="UP001652700">
    <property type="component" value="Unplaced"/>
</dbReference>
<dbReference type="PROSITE" id="PS00135">
    <property type="entry name" value="TRYPSIN_SER"/>
    <property type="match status" value="1"/>
</dbReference>
<comment type="similarity">
    <text evidence="7">Belongs to the peptidase S1 family. CLIP subfamily.</text>
</comment>
<dbReference type="EnsemblMetazoa" id="XM_050646331.1">
    <property type="protein sequence ID" value="XP_050502288.1"/>
    <property type="gene ID" value="LOC114327129"/>
</dbReference>
<evidence type="ECO:0000313" key="13">
    <source>
        <dbReference type="Proteomes" id="UP001652700"/>
    </source>
</evidence>
<evidence type="ECO:0000256" key="8">
    <source>
        <dbReference type="RuleBase" id="RU363034"/>
    </source>
</evidence>
<dbReference type="CDD" id="cd00190">
    <property type="entry name" value="Tryp_SPc"/>
    <property type="match status" value="1"/>
</dbReference>
<dbReference type="FunFam" id="2.40.10.10:FF:000036">
    <property type="entry name" value="Trypsin beta"/>
    <property type="match status" value="1"/>
</dbReference>
<dbReference type="FunFam" id="2.40.10.10:FF:000068">
    <property type="entry name" value="transmembrane protease serine 2"/>
    <property type="match status" value="1"/>
</dbReference>
<dbReference type="PROSITE" id="PS00134">
    <property type="entry name" value="TRYPSIN_HIS"/>
    <property type="match status" value="1"/>
</dbReference>
<dbReference type="PANTHER" id="PTHR24256">
    <property type="entry name" value="TRYPTASE-RELATED"/>
    <property type="match status" value="1"/>
</dbReference>
<reference evidence="14" key="1">
    <citation type="submission" date="2025-04" db="UniProtKB">
        <authorList>
            <consortium name="RefSeq"/>
        </authorList>
    </citation>
    <scope>IDENTIFICATION</scope>
    <source>
        <tissue evidence="14">Whole insect</tissue>
    </source>
</reference>
<evidence type="ECO:0000256" key="9">
    <source>
        <dbReference type="SAM" id="MobiDB-lite"/>
    </source>
</evidence>
<name>A0A6P7FDH0_DIAVI</name>
<keyword evidence="13" id="KW-1185">Reference proteome</keyword>
<keyword evidence="4 8" id="KW-0378">Hydrolase</keyword>
<dbReference type="RefSeq" id="XP_028131438.1">
    <property type="nucleotide sequence ID" value="XM_028275637.1"/>
</dbReference>
<evidence type="ECO:0000256" key="7">
    <source>
        <dbReference type="ARBA" id="ARBA00024195"/>
    </source>
</evidence>
<dbReference type="SUPFAM" id="SSF50494">
    <property type="entry name" value="Trypsin-like serine proteases"/>
    <property type="match status" value="1"/>
</dbReference>
<dbReference type="InterPro" id="IPR043504">
    <property type="entry name" value="Peptidase_S1_PA_chymotrypsin"/>
</dbReference>
<dbReference type="OrthoDB" id="6357057at2759"/>
<protein>
    <submittedName>
        <fullName evidence="14">Serine protease persephone-like</fullName>
    </submittedName>
</protein>
<evidence type="ECO:0000256" key="6">
    <source>
        <dbReference type="ARBA" id="ARBA00023157"/>
    </source>
</evidence>
<dbReference type="InterPro" id="IPR001314">
    <property type="entry name" value="Peptidase_S1A"/>
</dbReference>